<keyword evidence="2" id="KW-0472">Membrane</keyword>
<feature type="coiled-coil region" evidence="1">
    <location>
        <begin position="50"/>
        <end position="77"/>
    </location>
</feature>
<organism evidence="3">
    <name type="scientific">hydrothermal vent metagenome</name>
    <dbReference type="NCBI Taxonomy" id="652676"/>
    <lineage>
        <taxon>unclassified sequences</taxon>
        <taxon>metagenomes</taxon>
        <taxon>ecological metagenomes</taxon>
    </lineage>
</organism>
<gene>
    <name evidence="3" type="ORF">MNB_SV-4-630</name>
</gene>
<proteinExistence type="predicted"/>
<accession>A0A1W1EB65</accession>
<evidence type="ECO:0000256" key="1">
    <source>
        <dbReference type="SAM" id="Coils"/>
    </source>
</evidence>
<protein>
    <submittedName>
        <fullName evidence="3">Uncharacterized protein</fullName>
    </submittedName>
</protein>
<sequence>MEKIQRQKKAPNGITWGMVSVILISMSIVLILTLIKIYLSNQIYYESKKVNKIYRQVEALKAEQKILQRNVEALKYKNRVTDTIFVIDNGEP</sequence>
<evidence type="ECO:0000313" key="3">
    <source>
        <dbReference type="EMBL" id="SFV91076.1"/>
    </source>
</evidence>
<reference evidence="3" key="1">
    <citation type="submission" date="2016-10" db="EMBL/GenBank/DDBJ databases">
        <authorList>
            <person name="de Groot N.N."/>
        </authorList>
    </citation>
    <scope>NUCLEOTIDE SEQUENCE</scope>
</reference>
<dbReference type="AlphaFoldDB" id="A0A1W1EB65"/>
<keyword evidence="1" id="KW-0175">Coiled coil</keyword>
<feature type="transmembrane region" description="Helical" evidence="2">
    <location>
        <begin position="16"/>
        <end position="39"/>
    </location>
</feature>
<name>A0A1W1EB65_9ZZZZ</name>
<keyword evidence="2" id="KW-1133">Transmembrane helix</keyword>
<keyword evidence="2" id="KW-0812">Transmembrane</keyword>
<evidence type="ECO:0000256" key="2">
    <source>
        <dbReference type="SAM" id="Phobius"/>
    </source>
</evidence>
<dbReference type="EMBL" id="FPIB01000027">
    <property type="protein sequence ID" value="SFV91076.1"/>
    <property type="molecule type" value="Genomic_DNA"/>
</dbReference>